<keyword evidence="1" id="KW-0808">Transferase</keyword>
<evidence type="ECO:0000313" key="2">
    <source>
        <dbReference type="Proteomes" id="UP001165586"/>
    </source>
</evidence>
<accession>A0ABT2HA17</accession>
<proteinExistence type="predicted"/>
<reference evidence="1" key="1">
    <citation type="submission" date="2022-08" db="EMBL/GenBank/DDBJ databases">
        <authorList>
            <person name="Deng Y."/>
            <person name="Han X.-F."/>
            <person name="Zhang Y.-Q."/>
        </authorList>
    </citation>
    <scope>NUCLEOTIDE SEQUENCE</scope>
    <source>
        <strain evidence="1">CPCC 203386</strain>
    </source>
</reference>
<gene>
    <name evidence="1" type="ORF">N1032_24025</name>
</gene>
<comment type="caution">
    <text evidence="1">The sequence shown here is derived from an EMBL/GenBank/DDBJ whole genome shotgun (WGS) entry which is preliminary data.</text>
</comment>
<sequence length="61" mass="6752">MKAFTKALEKQGVDYEMVDSVELDKHAIKSQNALYGTNYKPTDINDVNVNSYGEVDILVAG</sequence>
<evidence type="ECO:0000313" key="1">
    <source>
        <dbReference type="EMBL" id="MCS5736805.1"/>
    </source>
</evidence>
<keyword evidence="1" id="KW-0489">Methyltransferase</keyword>
<dbReference type="GO" id="GO:0032259">
    <property type="term" value="P:methylation"/>
    <property type="evidence" value="ECO:0007669"/>
    <property type="project" value="UniProtKB-KW"/>
</dbReference>
<dbReference type="SUPFAM" id="SSF53335">
    <property type="entry name" value="S-adenosyl-L-methionine-dependent methyltransferases"/>
    <property type="match status" value="1"/>
</dbReference>
<dbReference type="EMBL" id="JANLCJ010000191">
    <property type="protein sequence ID" value="MCS5736805.1"/>
    <property type="molecule type" value="Genomic_DNA"/>
</dbReference>
<name>A0ABT2HA17_9MICO</name>
<keyword evidence="2" id="KW-1185">Reference proteome</keyword>
<dbReference type="RefSeq" id="WP_259542970.1">
    <property type="nucleotide sequence ID" value="NZ_JANLCJ010000191.1"/>
</dbReference>
<protein>
    <submittedName>
        <fullName evidence="1">DNA cytosine methyltransferase</fullName>
    </submittedName>
</protein>
<dbReference type="Gene3D" id="3.40.50.150">
    <property type="entry name" value="Vaccinia Virus protein VP39"/>
    <property type="match status" value="1"/>
</dbReference>
<dbReference type="InterPro" id="IPR029063">
    <property type="entry name" value="SAM-dependent_MTases_sf"/>
</dbReference>
<organism evidence="1 2">
    <name type="scientific">Herbiconiux daphne</name>
    <dbReference type="NCBI Taxonomy" id="2970914"/>
    <lineage>
        <taxon>Bacteria</taxon>
        <taxon>Bacillati</taxon>
        <taxon>Actinomycetota</taxon>
        <taxon>Actinomycetes</taxon>
        <taxon>Micrococcales</taxon>
        <taxon>Microbacteriaceae</taxon>
        <taxon>Herbiconiux</taxon>
    </lineage>
</organism>
<dbReference type="GO" id="GO:0008168">
    <property type="term" value="F:methyltransferase activity"/>
    <property type="evidence" value="ECO:0007669"/>
    <property type="project" value="UniProtKB-KW"/>
</dbReference>
<dbReference type="Proteomes" id="UP001165586">
    <property type="component" value="Unassembled WGS sequence"/>
</dbReference>